<evidence type="ECO:0000313" key="2">
    <source>
        <dbReference type="EMBL" id="DAE20900.1"/>
    </source>
</evidence>
<dbReference type="EMBL" id="BK015703">
    <property type="protein sequence ID" value="DAE20900.1"/>
    <property type="molecule type" value="Genomic_DNA"/>
</dbReference>
<reference evidence="2" key="1">
    <citation type="journal article" date="2021" name="Proc. Natl. Acad. Sci. U.S.A.">
        <title>A Catalog of Tens of Thousands of Viruses from Human Metagenomes Reveals Hidden Associations with Chronic Diseases.</title>
        <authorList>
            <person name="Tisza M.J."/>
            <person name="Buck C.B."/>
        </authorList>
    </citation>
    <scope>NUCLEOTIDE SEQUENCE</scope>
    <source>
        <strain evidence="2">CtgBD49</strain>
    </source>
</reference>
<feature type="region of interest" description="Disordered" evidence="1">
    <location>
        <begin position="29"/>
        <end position="56"/>
    </location>
</feature>
<dbReference type="Pfam" id="PF23847">
    <property type="entry name" value="DUF7211"/>
    <property type="match status" value="1"/>
</dbReference>
<dbReference type="InterPro" id="IPR055635">
    <property type="entry name" value="DUF7211"/>
</dbReference>
<evidence type="ECO:0000256" key="1">
    <source>
        <dbReference type="SAM" id="MobiDB-lite"/>
    </source>
</evidence>
<feature type="compositionally biased region" description="Basic and acidic residues" evidence="1">
    <location>
        <begin position="39"/>
        <end position="56"/>
    </location>
</feature>
<name>A0A8S5QQJ7_9CAUD</name>
<proteinExistence type="predicted"/>
<organism evidence="2">
    <name type="scientific">Siphoviridae sp. ctgBD49</name>
    <dbReference type="NCBI Taxonomy" id="2826420"/>
    <lineage>
        <taxon>Viruses</taxon>
        <taxon>Duplodnaviria</taxon>
        <taxon>Heunggongvirae</taxon>
        <taxon>Uroviricota</taxon>
        <taxon>Caudoviricetes</taxon>
    </lineage>
</organism>
<sequence length="289" mass="33360">MEGTFYNTGYLELYHYGIKGMRWGVRRFQNKDGSLTPDGEDRYRKNKGERDHSKSGWSELKRIGSRFIQHLSSFNISRLKNDVKRVTVKRGQAFVKTMAFDKERKSSDGPIDPDTGFKIKTRKMSRSEDAERVNPGYFNFNDNTKRNCVLSTLTYELRRRGYDVRAKKASHGYKTTEISTWFPGIEYKDFGKRKNSVLSYREMDELKGLLARQGNGARGNLSYGWSIGGRRGRHSMSYEIVGGKVIGIDAQKGEVYNDINVILEHAQNVRYARIDNVDFDPKFIKEVAE</sequence>
<protein>
    <submittedName>
        <fullName evidence="2">Papain fold toxin 1, glutamine deamidase</fullName>
    </submittedName>
</protein>
<accession>A0A8S5QQJ7</accession>